<evidence type="ECO:0000256" key="2">
    <source>
        <dbReference type="SAM" id="Phobius"/>
    </source>
</evidence>
<dbReference type="InterPro" id="IPR036179">
    <property type="entry name" value="Ig-like_dom_sf"/>
</dbReference>
<dbReference type="PANTHER" id="PTHR23278">
    <property type="entry name" value="SIDESTEP PROTEIN"/>
    <property type="match status" value="1"/>
</dbReference>
<dbReference type="PANTHER" id="PTHR23278:SF19">
    <property type="entry name" value="OBSCURIN"/>
    <property type="match status" value="1"/>
</dbReference>
<evidence type="ECO:0000313" key="5">
    <source>
        <dbReference type="RefSeq" id="XP_022238669.1"/>
    </source>
</evidence>
<dbReference type="CDD" id="cd00096">
    <property type="entry name" value="Ig"/>
    <property type="match status" value="1"/>
</dbReference>
<name>A0ABM1S4W4_LIMPO</name>
<dbReference type="SUPFAM" id="SSF48726">
    <property type="entry name" value="Immunoglobulin"/>
    <property type="match status" value="2"/>
</dbReference>
<dbReference type="InterPro" id="IPR007110">
    <property type="entry name" value="Ig-like_dom"/>
</dbReference>
<dbReference type="SMART" id="SM00408">
    <property type="entry name" value="IGc2"/>
    <property type="match status" value="1"/>
</dbReference>
<feature type="region of interest" description="Disordered" evidence="1">
    <location>
        <begin position="370"/>
        <end position="407"/>
    </location>
</feature>
<evidence type="ECO:0000313" key="4">
    <source>
        <dbReference type="Proteomes" id="UP000694941"/>
    </source>
</evidence>
<dbReference type="PROSITE" id="PS50835">
    <property type="entry name" value="IG_LIKE"/>
    <property type="match status" value="2"/>
</dbReference>
<dbReference type="SUPFAM" id="SSF49265">
    <property type="entry name" value="Fibronectin type III"/>
    <property type="match status" value="1"/>
</dbReference>
<dbReference type="Gene3D" id="2.60.40.10">
    <property type="entry name" value="Immunoglobulins"/>
    <property type="match status" value="3"/>
</dbReference>
<keyword evidence="4" id="KW-1185">Reference proteome</keyword>
<keyword evidence="2" id="KW-0472">Membrane</keyword>
<feature type="transmembrane region" description="Helical" evidence="2">
    <location>
        <begin position="338"/>
        <end position="360"/>
    </location>
</feature>
<feature type="domain" description="Ig-like" evidence="3">
    <location>
        <begin position="134"/>
        <end position="211"/>
    </location>
</feature>
<keyword evidence="2" id="KW-1133">Transmembrane helix</keyword>
<dbReference type="InterPro" id="IPR036116">
    <property type="entry name" value="FN3_sf"/>
</dbReference>
<dbReference type="Proteomes" id="UP000694941">
    <property type="component" value="Unplaced"/>
</dbReference>
<gene>
    <name evidence="5" type="primary">LOC111085255</name>
</gene>
<sequence length="509" mass="56896">MPSRWDNGKYLSCRVDNPFVRDSALEDGLTLNVTYVPVVTLSVGGEHKNHVVHESDDVFLNCDFQANPRVSTVQWYFQDEEISGDPEMGIVLSNQTLLLFDIKKERRGLYSCDATNTEGRGRSLDIELNIKYKPECVAEQKQTYYATTGEIVEVFCLVTADPPEVTFTWMFNNSKHHRELLSFVSSGTHSIAKVRLERKEDFGTLTCKAKNLVGIQEEPCRYVLVQVYPPDPVTNCTVINSTEHDLILDCLPGHNGGLHQEFHLEVYDSGDRSLQINITNDTGPVFHLATLSSGGEFILLVYSANSKGQSVPVQIIAEMPVATHWKQGRSATSAFRPLLGAVLSFVMLLLLILLCVVIFVHVKRFRRQKGSARSCHTDEQTSHISSQKSSSKDGTSSDPDIIPMHEDPSQTFITSLNILPDQEKRKDHGVNVTSSVAVVNQSPKEFVTSHRNCMNRELLTSASLINHHPRFSGNTKNFNKCSIQNEDELKHFVGELQVTEGDTQVSTTV</sequence>
<organism evidence="4 5">
    <name type="scientific">Limulus polyphemus</name>
    <name type="common">Atlantic horseshoe crab</name>
    <dbReference type="NCBI Taxonomy" id="6850"/>
    <lineage>
        <taxon>Eukaryota</taxon>
        <taxon>Metazoa</taxon>
        <taxon>Ecdysozoa</taxon>
        <taxon>Arthropoda</taxon>
        <taxon>Chelicerata</taxon>
        <taxon>Merostomata</taxon>
        <taxon>Xiphosura</taxon>
        <taxon>Limulidae</taxon>
        <taxon>Limulus</taxon>
    </lineage>
</organism>
<feature type="compositionally biased region" description="Low complexity" evidence="1">
    <location>
        <begin position="382"/>
        <end position="398"/>
    </location>
</feature>
<dbReference type="InterPro" id="IPR013783">
    <property type="entry name" value="Ig-like_fold"/>
</dbReference>
<evidence type="ECO:0000259" key="3">
    <source>
        <dbReference type="PROSITE" id="PS50835"/>
    </source>
</evidence>
<feature type="domain" description="Ig-like" evidence="3">
    <location>
        <begin position="37"/>
        <end position="129"/>
    </location>
</feature>
<dbReference type="Pfam" id="PF13927">
    <property type="entry name" value="Ig_3"/>
    <property type="match status" value="2"/>
</dbReference>
<dbReference type="RefSeq" id="XP_022238669.1">
    <property type="nucleotide sequence ID" value="XM_022382961.1"/>
</dbReference>
<keyword evidence="2" id="KW-0812">Transmembrane</keyword>
<evidence type="ECO:0000256" key="1">
    <source>
        <dbReference type="SAM" id="MobiDB-lite"/>
    </source>
</evidence>
<dbReference type="GeneID" id="111085255"/>
<protein>
    <submittedName>
        <fullName evidence="5">Nephrin-like</fullName>
    </submittedName>
</protein>
<proteinExistence type="predicted"/>
<dbReference type="SMART" id="SM00409">
    <property type="entry name" value="IG"/>
    <property type="match status" value="2"/>
</dbReference>
<dbReference type="InterPro" id="IPR003598">
    <property type="entry name" value="Ig_sub2"/>
</dbReference>
<dbReference type="InterPro" id="IPR003599">
    <property type="entry name" value="Ig_sub"/>
</dbReference>
<accession>A0ABM1S4W4</accession>
<reference evidence="5" key="1">
    <citation type="submission" date="2025-08" db="UniProtKB">
        <authorList>
            <consortium name="RefSeq"/>
        </authorList>
    </citation>
    <scope>IDENTIFICATION</scope>
    <source>
        <tissue evidence="5">Muscle</tissue>
    </source>
</reference>